<sequence>MHLQFKKRLIESSDSNQKITALAWSPNRQKLAAATAERVIYLLDEAGDQRDKFRTKPADADGQSMYMVWGMTFSPDSTKLAIAQSDGTVFVYRLGLEWGDKKSICAKFPADSPVTCLVWPSSQVDCLYYGALDGRMRMGHLKTKKTVDLSGGSENRPISALAANVKGDALVSGHENGHIYRYDLDRPSGNVRVQVLVQHSCSVEVLAWVDTILAAGPDCKVALYTGVGTPLQVFEATDALKARTPIAAAFSPSGQGFLIGSQGALMAYRMSLNNAWEISQTMEVERVHGITAMCWSPDGSYVALGTISGCTMLYSAYFSRSSYKEDFDIMYSSLDKANIRHRSTGQSMAIESALGQPITKIDIYQNRFVVASTAKSLLLGDLTSNRLGEILWGISGTERFFLGNPQVCGVYDSGKLSVVEYGSSEVLGSCRVSGISQHILSISLNSSQAHATACTVAHLEGKKDIDVVDLISGAMLATIKHTAKVDWLELSASGSYLLFRDSAATIAVQGAAESITNFQGRVEVALREGSKKVVHSLDSSLIKFAQSLGLGSVTAAYGIVVALPGPPNKLMWQMLAEAALTQKDLAILALCHEKMGNAGEALVVRQVQERAQTEGWASGDIRLAVAVAQLSQQWSIAEKLLLSQGEAGAAVKMYRGLGMLRDAVRVASTVKHTSLRQLTAEFIDSLSREGKFGEAANLLLDQDDVQAAMEFHFKAGMPDQAARVILSTDVSQGAAGTEYLIDNLQAAGLLELVGDLLLKQHHIPEAIRAFKMAHAYDKAIGVALKHQPDTVAALHHEWGDWLLTRGQTEMAVRHFLEAGDSSAAFAAALSATLLDTAAAIIDKEDARTAAPLCSRLAAGYEASGQLENAERFYIRAGLPAEAAQMWLRARRWPQAVHVASQHLPDTAAHELFAGHARVMEAQKRWQAAESAWVAAGQPAQAVAMHRRNGDLAAMFRAVAQHQPELLADTYVRLAQDLAAAGDLKGAEAHFVEAGRWREAADMYMKFGAWEDALRVAKVRGGTAAHDQVAIVWASSCSPEEAVAILTKLDLLEAAIDAALDADNFQHAFDVATAAVPALVPEVHLRHAIFLEDQGHYEEAEREFLLAGQPREALDMWLYQKNWEAARQLCELHHRSGLHSVIEAQARIAREEGNTAHAEALYLEIGQPQAAMQMHQDTGNWKSALRLTEGHLPSTGPQIRARMQPEAVEPPQQVESALVTHAEALEAEGSWSKAIDAYLSITQQHISDQDRQIEMWGRALKIAETKMHARLAEVAATIGRRLQRLGQYEQAGELLLGAQDAEGAVEAFLMGSMFGRARSAAGKDVTLRKAVEKAHLCCGGPTAAELLEAGGAELALPVYAEAGHWELVHDVAASLDSAIRDEYLLRHATALMHEEQPDQAAAVLAHYGAPKAAEFNPFYQSIAQALLSNLLVAATGRSTMEMALSAFQKFVHKLLMDGNGATLHHDPAKQGLHDAWKALCEYVPADWAYATTGLAWRDAGALNMALIFLNRYLDIAEAIEDGLTHIELRPIQGASMPNRIPLLRKQSISTRLKDEVRDWVIAASLDPSISQQLTQRLCEACGLDTFEANLACHHCGANSEPCAISGYPLIKAEALALTHGGVKVVVRRQDWHQYVQHFSSCPVTGIDLKPHN</sequence>
<dbReference type="Proteomes" id="UP001491310">
    <property type="component" value="Unassembled WGS sequence"/>
</dbReference>
<evidence type="ECO:0000313" key="9">
    <source>
        <dbReference type="EMBL" id="KAK9915435.1"/>
    </source>
</evidence>
<reference evidence="9 10" key="1">
    <citation type="journal article" date="2024" name="Nat. Commun.">
        <title>Phylogenomics reveals the evolutionary origins of lichenization in chlorophyte algae.</title>
        <authorList>
            <person name="Puginier C."/>
            <person name="Libourel C."/>
            <person name="Otte J."/>
            <person name="Skaloud P."/>
            <person name="Haon M."/>
            <person name="Grisel S."/>
            <person name="Petersen M."/>
            <person name="Berrin J.G."/>
            <person name="Delaux P.M."/>
            <person name="Dal Grande F."/>
            <person name="Keller J."/>
        </authorList>
    </citation>
    <scope>NUCLEOTIDE SEQUENCE [LARGE SCALE GENOMIC DNA]</scope>
    <source>
        <strain evidence="9 10">SAG 216-7</strain>
    </source>
</reference>
<proteinExistence type="inferred from homology"/>
<evidence type="ECO:0000313" key="10">
    <source>
        <dbReference type="Proteomes" id="UP001491310"/>
    </source>
</evidence>
<protein>
    <recommendedName>
        <fullName evidence="11">Intraflagellar transport protein</fullName>
    </recommendedName>
</protein>
<evidence type="ECO:0008006" key="11">
    <source>
        <dbReference type="Google" id="ProtNLM"/>
    </source>
</evidence>
<comment type="similarity">
    <text evidence="8">Belongs to the IFT172 family.</text>
</comment>
<evidence type="ECO:0000256" key="2">
    <source>
        <dbReference type="ARBA" id="ARBA00022473"/>
    </source>
</evidence>
<dbReference type="InterPro" id="IPR015943">
    <property type="entry name" value="WD40/YVTN_repeat-like_dom_sf"/>
</dbReference>
<dbReference type="Gene3D" id="2.130.10.10">
    <property type="entry name" value="YVTN repeat-like/Quinoprotein amine dehydrogenase"/>
    <property type="match status" value="2"/>
</dbReference>
<dbReference type="InterPro" id="IPR011990">
    <property type="entry name" value="TPR-like_helical_dom_sf"/>
</dbReference>
<dbReference type="InterPro" id="IPR001680">
    <property type="entry name" value="WD40_rpt"/>
</dbReference>
<name>A0ABR2YUP1_9CHLO</name>
<keyword evidence="6" id="KW-0969">Cilium</keyword>
<dbReference type="Pfam" id="PF00400">
    <property type="entry name" value="WD40"/>
    <property type="match status" value="1"/>
</dbReference>
<keyword evidence="2" id="KW-0217">Developmental protein</keyword>
<keyword evidence="5" id="KW-0802">TPR repeat</keyword>
<dbReference type="PANTHER" id="PTHR15722">
    <property type="entry name" value="IFT140/172-RELATED"/>
    <property type="match status" value="1"/>
</dbReference>
<keyword evidence="7" id="KW-0966">Cell projection</keyword>
<evidence type="ECO:0000256" key="4">
    <source>
        <dbReference type="ARBA" id="ARBA00022737"/>
    </source>
</evidence>
<dbReference type="PANTHER" id="PTHR15722:SF2">
    <property type="entry name" value="INTRAFLAGELLAR TRANSPORT PROTEIN 172 HOMOLOG"/>
    <property type="match status" value="1"/>
</dbReference>
<evidence type="ECO:0000256" key="3">
    <source>
        <dbReference type="ARBA" id="ARBA00022574"/>
    </source>
</evidence>
<evidence type="ECO:0000256" key="8">
    <source>
        <dbReference type="ARBA" id="ARBA00038130"/>
    </source>
</evidence>
<gene>
    <name evidence="9" type="ORF">WJX75_009163</name>
</gene>
<keyword evidence="10" id="KW-1185">Reference proteome</keyword>
<dbReference type="SUPFAM" id="SSF50978">
    <property type="entry name" value="WD40 repeat-like"/>
    <property type="match status" value="2"/>
</dbReference>
<dbReference type="Gene3D" id="1.25.40.470">
    <property type="match status" value="2"/>
</dbReference>
<keyword evidence="4" id="KW-0677">Repeat</keyword>
<evidence type="ECO:0000256" key="6">
    <source>
        <dbReference type="ARBA" id="ARBA00023069"/>
    </source>
</evidence>
<dbReference type="EMBL" id="JALJOT010000005">
    <property type="protein sequence ID" value="KAK9915435.1"/>
    <property type="molecule type" value="Genomic_DNA"/>
</dbReference>
<accession>A0ABR2YUP1</accession>
<evidence type="ECO:0000256" key="1">
    <source>
        <dbReference type="ARBA" id="ARBA00004138"/>
    </source>
</evidence>
<comment type="caution">
    <text evidence="9">The sequence shown here is derived from an EMBL/GenBank/DDBJ whole genome shotgun (WGS) entry which is preliminary data.</text>
</comment>
<comment type="subcellular location">
    <subcellularLocation>
        <location evidence="1">Cell projection</location>
        <location evidence="1">Cilium</location>
    </subcellularLocation>
</comment>
<dbReference type="SUPFAM" id="SSF48452">
    <property type="entry name" value="TPR-like"/>
    <property type="match status" value="1"/>
</dbReference>
<evidence type="ECO:0000256" key="7">
    <source>
        <dbReference type="ARBA" id="ARBA00023273"/>
    </source>
</evidence>
<evidence type="ECO:0000256" key="5">
    <source>
        <dbReference type="ARBA" id="ARBA00022803"/>
    </source>
</evidence>
<dbReference type="InterPro" id="IPR036322">
    <property type="entry name" value="WD40_repeat_dom_sf"/>
</dbReference>
<dbReference type="SMART" id="SM00320">
    <property type="entry name" value="WD40"/>
    <property type="match status" value="6"/>
</dbReference>
<keyword evidence="3" id="KW-0853">WD repeat</keyword>
<organism evidence="9 10">
    <name type="scientific">Coccomyxa subellipsoidea</name>
    <dbReference type="NCBI Taxonomy" id="248742"/>
    <lineage>
        <taxon>Eukaryota</taxon>
        <taxon>Viridiplantae</taxon>
        <taxon>Chlorophyta</taxon>
        <taxon>core chlorophytes</taxon>
        <taxon>Trebouxiophyceae</taxon>
        <taxon>Trebouxiophyceae incertae sedis</taxon>
        <taxon>Coccomyxaceae</taxon>
        <taxon>Coccomyxa</taxon>
    </lineage>
</organism>